<evidence type="ECO:0000256" key="6">
    <source>
        <dbReference type="SAM" id="Phobius"/>
    </source>
</evidence>
<keyword evidence="4 6" id="KW-1133">Transmembrane helix</keyword>
<protein>
    <recommendedName>
        <fullName evidence="9">MATE family efflux transporter</fullName>
    </recommendedName>
</protein>
<dbReference type="Proteomes" id="UP000007756">
    <property type="component" value="Chromosome"/>
</dbReference>
<feature type="transmembrane region" description="Helical" evidence="6">
    <location>
        <begin position="148"/>
        <end position="166"/>
    </location>
</feature>
<comment type="subcellular location">
    <subcellularLocation>
        <location evidence="1">Cell membrane</location>
        <topology evidence="1">Multi-pass membrane protein</topology>
    </subcellularLocation>
</comment>
<keyword evidence="2" id="KW-1003">Cell membrane</keyword>
<accession>A0A0H3DLM1</accession>
<dbReference type="GO" id="GO:0005886">
    <property type="term" value="C:plasma membrane"/>
    <property type="evidence" value="ECO:0007669"/>
    <property type="project" value="UniProtKB-SubCell"/>
</dbReference>
<evidence type="ECO:0000256" key="2">
    <source>
        <dbReference type="ARBA" id="ARBA00022475"/>
    </source>
</evidence>
<reference evidence="7 8" key="1">
    <citation type="journal article" date="2010" name="Appl. Environ. Microbiol.">
        <title>Targeted chromosomal knockouts in Mycoplasma pneumoniae.</title>
        <authorList>
            <person name="Krishnakumar R."/>
            <person name="Assad-Garcia N."/>
            <person name="Benders G.A."/>
            <person name="Phan Q."/>
            <person name="Montague M.G."/>
            <person name="Glass J.I."/>
        </authorList>
    </citation>
    <scope>NUCLEOTIDE SEQUENCE [LARGE SCALE GENOMIC DNA]</scope>
    <source>
        <strain evidence="8">ATCC 15531 / DSM 22911 / NBRC 14401 / NCTC 10119 / FH</strain>
    </source>
</reference>
<feature type="transmembrane region" description="Helical" evidence="6">
    <location>
        <begin position="109"/>
        <end position="128"/>
    </location>
</feature>
<dbReference type="EMBL" id="CP002077">
    <property type="protein sequence ID" value="ADK87186.1"/>
    <property type="molecule type" value="Genomic_DNA"/>
</dbReference>
<dbReference type="GO" id="GO:0015297">
    <property type="term" value="F:antiporter activity"/>
    <property type="evidence" value="ECO:0007669"/>
    <property type="project" value="InterPro"/>
</dbReference>
<keyword evidence="3 6" id="KW-0812">Transmembrane</keyword>
<feature type="transmembrane region" description="Helical" evidence="6">
    <location>
        <begin position="501"/>
        <end position="528"/>
    </location>
</feature>
<dbReference type="Pfam" id="PF01554">
    <property type="entry name" value="MatE"/>
    <property type="match status" value="1"/>
</dbReference>
<dbReference type="eggNOG" id="COG0534">
    <property type="taxonomic scope" value="Bacteria"/>
</dbReference>
<name>A0A0H3DLM1_MYCPB</name>
<evidence type="ECO:0000256" key="4">
    <source>
        <dbReference type="ARBA" id="ARBA00022989"/>
    </source>
</evidence>
<dbReference type="GO" id="GO:0042910">
    <property type="term" value="F:xenobiotic transmembrane transporter activity"/>
    <property type="evidence" value="ECO:0007669"/>
    <property type="project" value="InterPro"/>
</dbReference>
<dbReference type="AlphaFoldDB" id="A0A0H3DLM1"/>
<evidence type="ECO:0000313" key="7">
    <source>
        <dbReference type="EMBL" id="ADK87186.1"/>
    </source>
</evidence>
<feature type="transmembrane region" description="Helical" evidence="6">
    <location>
        <begin position="204"/>
        <end position="225"/>
    </location>
</feature>
<feature type="transmembrane region" description="Helical" evidence="6">
    <location>
        <begin position="350"/>
        <end position="376"/>
    </location>
</feature>
<dbReference type="RefSeq" id="WP_014325668.1">
    <property type="nucleotide sequence ID" value="NZ_CP010546.1"/>
</dbReference>
<evidence type="ECO:0008006" key="9">
    <source>
        <dbReference type="Google" id="ProtNLM"/>
    </source>
</evidence>
<keyword evidence="5 6" id="KW-0472">Membrane</keyword>
<feature type="transmembrane region" description="Helical" evidence="6">
    <location>
        <begin position="467"/>
        <end position="489"/>
    </location>
</feature>
<dbReference type="HOGENOM" id="CLU_468356_0_0_14"/>
<feature type="transmembrane region" description="Helical" evidence="6">
    <location>
        <begin position="397"/>
        <end position="419"/>
    </location>
</feature>
<evidence type="ECO:0000256" key="3">
    <source>
        <dbReference type="ARBA" id="ARBA00022692"/>
    </source>
</evidence>
<dbReference type="PANTHER" id="PTHR43823">
    <property type="entry name" value="SPORULATION PROTEIN YKVU"/>
    <property type="match status" value="1"/>
</dbReference>
<organism evidence="7 8">
    <name type="scientific">Mycoplasmoides pneumoniae (strain ATCC 15531 / DSM 23978 / CIP 103766 / NBRC 14401 / NCTC 10119 / FH)</name>
    <name type="common">Mycoplasma pneumoniae</name>
    <dbReference type="NCBI Taxonomy" id="722438"/>
    <lineage>
        <taxon>Bacteria</taxon>
        <taxon>Bacillati</taxon>
        <taxon>Mycoplasmatota</taxon>
        <taxon>Mycoplasmoidales</taxon>
        <taxon>Mycoplasmoidaceae</taxon>
        <taxon>Mycoplasmoides</taxon>
    </lineage>
</organism>
<evidence type="ECO:0000313" key="8">
    <source>
        <dbReference type="Proteomes" id="UP000007756"/>
    </source>
</evidence>
<feature type="transmembrane region" description="Helical" evidence="6">
    <location>
        <begin position="23"/>
        <end position="47"/>
    </location>
</feature>
<sequence length="549" mass="61636">MNSQQDRLAKQVLIQKSFESKRLFLTILRFAIPTFFFALFSAAYVFVDQIMVIKFVPHGPLNPDSIFTDQALIEEFKASAFYKGGDIPNHTELTASQLVKTVLNISQPIVVILNAITIFVPLGTGVIFSKTIGKGDEKKIKDAWNTGLVSTTLFALVTQIIVLAIAKEWLQFNLDKVDEQHHVQVADQFQHFFNEKAVAIGSEYVYILIGFNIIPMLSRLFFYLGQSEGRQLFIAIVPPLSNLLNVLFVFLLVRFSTLGVVGSAVAAILVYFITFMAYVVYLISLNKRGLTYLSLRDFSFKRVSFNLFLVISMVGLASFFRNGSLSILNTFYESFLVNLTKTLTDQSDTFYLVLLTGPIAIANLTSAAIFGVLQGVRTVVSYKFGQGQLADIKRINVYTLLVCLVFAALLYLILAVGLGKEILVHLFDTSAATLMLANQFSLIVQAQVFFVAIGATSQQYFQNTNRVLYSWIVSLMQGVIVFVPLLFIFQAITLQTKNIEIFIWLLTANAALAGLINVLIGQVHIHFFMDKYFAQKHKSRIVQFIERYS</sequence>
<dbReference type="GeneID" id="66608651"/>
<feature type="transmembrane region" description="Helical" evidence="6">
    <location>
        <begin position="232"/>
        <end position="253"/>
    </location>
</feature>
<dbReference type="InterPro" id="IPR051327">
    <property type="entry name" value="MATE_MepA_subfamily"/>
</dbReference>
<dbReference type="InterPro" id="IPR002528">
    <property type="entry name" value="MATE_fam"/>
</dbReference>
<proteinExistence type="predicted"/>
<dbReference type="PaxDb" id="722438-MPNE_0771"/>
<dbReference type="PANTHER" id="PTHR43823:SF3">
    <property type="entry name" value="MULTIDRUG EXPORT PROTEIN MEPA"/>
    <property type="match status" value="1"/>
</dbReference>
<dbReference type="CDD" id="cd12082">
    <property type="entry name" value="MATE_like"/>
    <property type="match status" value="1"/>
</dbReference>
<dbReference type="KEGG" id="mpj:MPNE_0771"/>
<feature type="transmembrane region" description="Helical" evidence="6">
    <location>
        <begin position="303"/>
        <end position="320"/>
    </location>
</feature>
<feature type="transmembrane region" description="Helical" evidence="6">
    <location>
        <begin position="259"/>
        <end position="283"/>
    </location>
</feature>
<gene>
    <name evidence="7" type="ordered locus">MPNE_0771</name>
</gene>
<feature type="transmembrane region" description="Helical" evidence="6">
    <location>
        <begin position="431"/>
        <end position="455"/>
    </location>
</feature>
<dbReference type="STRING" id="722438.F539_03715"/>
<dbReference type="PATRIC" id="fig|722438.3.peg.750"/>
<evidence type="ECO:0000256" key="5">
    <source>
        <dbReference type="ARBA" id="ARBA00023136"/>
    </source>
</evidence>
<evidence type="ECO:0000256" key="1">
    <source>
        <dbReference type="ARBA" id="ARBA00004651"/>
    </source>
</evidence>